<gene>
    <name evidence="1" type="ORF">E2562_006343</name>
</gene>
<proteinExistence type="predicted"/>
<organism evidence="1 2">
    <name type="scientific">Oryza meyeriana var. granulata</name>
    <dbReference type="NCBI Taxonomy" id="110450"/>
    <lineage>
        <taxon>Eukaryota</taxon>
        <taxon>Viridiplantae</taxon>
        <taxon>Streptophyta</taxon>
        <taxon>Embryophyta</taxon>
        <taxon>Tracheophyta</taxon>
        <taxon>Spermatophyta</taxon>
        <taxon>Magnoliopsida</taxon>
        <taxon>Liliopsida</taxon>
        <taxon>Poales</taxon>
        <taxon>Poaceae</taxon>
        <taxon>BOP clade</taxon>
        <taxon>Oryzoideae</taxon>
        <taxon>Oryzeae</taxon>
        <taxon>Oryzinae</taxon>
        <taxon>Oryza</taxon>
        <taxon>Oryza meyeriana</taxon>
    </lineage>
</organism>
<accession>A0A6G1EEC9</accession>
<name>A0A6G1EEC9_9ORYZ</name>
<comment type="caution">
    <text evidence="1">The sequence shown here is derived from an EMBL/GenBank/DDBJ whole genome shotgun (WGS) entry which is preliminary data.</text>
</comment>
<reference evidence="1 2" key="1">
    <citation type="submission" date="2019-11" db="EMBL/GenBank/DDBJ databases">
        <title>Whole genome sequence of Oryza granulata.</title>
        <authorList>
            <person name="Li W."/>
        </authorList>
    </citation>
    <scope>NUCLEOTIDE SEQUENCE [LARGE SCALE GENOMIC DNA]</scope>
    <source>
        <strain evidence="2">cv. Menghai</strain>
        <tissue evidence="1">Leaf</tissue>
    </source>
</reference>
<keyword evidence="2" id="KW-1185">Reference proteome</keyword>
<dbReference type="EMBL" id="SPHZ02000003">
    <property type="protein sequence ID" value="KAF0923445.1"/>
    <property type="molecule type" value="Genomic_DNA"/>
</dbReference>
<evidence type="ECO:0000313" key="1">
    <source>
        <dbReference type="EMBL" id="KAF0923445.1"/>
    </source>
</evidence>
<dbReference type="Proteomes" id="UP000479710">
    <property type="component" value="Unassembled WGS sequence"/>
</dbReference>
<dbReference type="AlphaFoldDB" id="A0A6G1EEC9"/>
<sequence length="73" mass="8285">MGFTFRSNRHIPGNPVAAQLGLAWPIQRVWTRRRASPSSALRRLTFLSTPAELYRLFRRSGLTPTRAATFLSV</sequence>
<protein>
    <submittedName>
        <fullName evidence="1">Uncharacterized protein</fullName>
    </submittedName>
</protein>
<evidence type="ECO:0000313" key="2">
    <source>
        <dbReference type="Proteomes" id="UP000479710"/>
    </source>
</evidence>